<dbReference type="OrthoDB" id="5366163at2759"/>
<feature type="compositionally biased region" description="Basic residues" evidence="2">
    <location>
        <begin position="443"/>
        <end position="456"/>
    </location>
</feature>
<reference evidence="4" key="1">
    <citation type="submission" date="2021-07" db="EMBL/GenBank/DDBJ databases">
        <authorList>
            <person name="Durling M."/>
        </authorList>
    </citation>
    <scope>NUCLEOTIDE SEQUENCE</scope>
</reference>
<evidence type="ECO:0000259" key="3">
    <source>
        <dbReference type="PROSITE" id="PS50157"/>
    </source>
</evidence>
<feature type="domain" description="C2H2-type" evidence="3">
    <location>
        <begin position="389"/>
        <end position="415"/>
    </location>
</feature>
<dbReference type="Proteomes" id="UP000701801">
    <property type="component" value="Unassembled WGS sequence"/>
</dbReference>
<feature type="compositionally biased region" description="Polar residues" evidence="2">
    <location>
        <begin position="295"/>
        <end position="305"/>
    </location>
</feature>
<accession>A0A9N9LIA2</accession>
<feature type="region of interest" description="Disordered" evidence="2">
    <location>
        <begin position="292"/>
        <end position="385"/>
    </location>
</feature>
<feature type="compositionally biased region" description="Polar residues" evidence="2">
    <location>
        <begin position="334"/>
        <end position="354"/>
    </location>
</feature>
<dbReference type="GO" id="GO:0008270">
    <property type="term" value="F:zinc ion binding"/>
    <property type="evidence" value="ECO:0007669"/>
    <property type="project" value="UniProtKB-KW"/>
</dbReference>
<dbReference type="PROSITE" id="PS50157">
    <property type="entry name" value="ZINC_FINGER_C2H2_2"/>
    <property type="match status" value="1"/>
</dbReference>
<dbReference type="SMART" id="SM00355">
    <property type="entry name" value="ZnF_C2H2"/>
    <property type="match status" value="2"/>
</dbReference>
<dbReference type="SUPFAM" id="SSF57667">
    <property type="entry name" value="beta-beta-alpha zinc fingers"/>
    <property type="match status" value="1"/>
</dbReference>
<comment type="caution">
    <text evidence="4">The sequence shown here is derived from an EMBL/GenBank/DDBJ whole genome shotgun (WGS) entry which is preliminary data.</text>
</comment>
<organism evidence="4 5">
    <name type="scientific">Hymenoscyphus albidus</name>
    <dbReference type="NCBI Taxonomy" id="595503"/>
    <lineage>
        <taxon>Eukaryota</taxon>
        <taxon>Fungi</taxon>
        <taxon>Dikarya</taxon>
        <taxon>Ascomycota</taxon>
        <taxon>Pezizomycotina</taxon>
        <taxon>Leotiomycetes</taxon>
        <taxon>Helotiales</taxon>
        <taxon>Helotiaceae</taxon>
        <taxon>Hymenoscyphus</taxon>
    </lineage>
</organism>
<evidence type="ECO:0000313" key="5">
    <source>
        <dbReference type="Proteomes" id="UP000701801"/>
    </source>
</evidence>
<dbReference type="Gene3D" id="3.30.160.60">
    <property type="entry name" value="Classic Zinc Finger"/>
    <property type="match status" value="1"/>
</dbReference>
<keyword evidence="1" id="KW-0863">Zinc-finger</keyword>
<proteinExistence type="predicted"/>
<dbReference type="AlphaFoldDB" id="A0A9N9LIA2"/>
<gene>
    <name evidence="4" type="ORF">HYALB_00004915</name>
</gene>
<dbReference type="PROSITE" id="PS00028">
    <property type="entry name" value="ZINC_FINGER_C2H2_1"/>
    <property type="match status" value="1"/>
</dbReference>
<evidence type="ECO:0000256" key="1">
    <source>
        <dbReference type="PROSITE-ProRule" id="PRU00042"/>
    </source>
</evidence>
<dbReference type="InterPro" id="IPR036236">
    <property type="entry name" value="Znf_C2H2_sf"/>
</dbReference>
<evidence type="ECO:0000256" key="2">
    <source>
        <dbReference type="SAM" id="MobiDB-lite"/>
    </source>
</evidence>
<keyword evidence="5" id="KW-1185">Reference proteome</keyword>
<feature type="region of interest" description="Disordered" evidence="2">
    <location>
        <begin position="407"/>
        <end position="456"/>
    </location>
</feature>
<keyword evidence="1" id="KW-0479">Metal-binding</keyword>
<keyword evidence="1" id="KW-0862">Zinc</keyword>
<name>A0A9N9LIA2_9HELO</name>
<evidence type="ECO:0000313" key="4">
    <source>
        <dbReference type="EMBL" id="CAG8972051.1"/>
    </source>
</evidence>
<feature type="compositionally biased region" description="Basic and acidic residues" evidence="2">
    <location>
        <begin position="407"/>
        <end position="416"/>
    </location>
</feature>
<sequence length="456" mass="51813">MSRTSMVSIGLEALAGIIEGRNSTAIVQAFAFTHIAYAFSILIDDEIKVHTQEWFQDSLSWVSDLGSERQRTSYAHIARALWQPLNPLTERIFPRLFPAGDENRLLLVCRRFLDVSESFGSSDKIPSDGEKIAACKTRFVKYAKKQVIDELIKTVSIEAFIEDVVKVEKRLNRGYIQNVRELELELMCAGKLASQSELAYTRFLSHVTKLCNSLYGPSPIRERAVYHIGDISLVKKLLPEELFSEQNDEEEREFELELEDDLPVGFEVGMMGTCDERSRIRIECVLHSDEDLENGFSSPQENQTQPPSPLVTIPIPLHRSKSSHNPSTPKPSHPIQNHPKSSNPTSQEPPNYQCSLCEYIPSGKEKWKPSNLRRHRRTQHASTETKGLHICPWPGCRKSFTRSDNLRSHVRDKGHEVGVGGGKEVAEEEEDEGRDGERERERVRKRRKVGRGRGGE</sequence>
<dbReference type="EMBL" id="CAJVRM010000033">
    <property type="protein sequence ID" value="CAG8972051.1"/>
    <property type="molecule type" value="Genomic_DNA"/>
</dbReference>
<protein>
    <recommendedName>
        <fullName evidence="3">C2H2-type domain-containing protein</fullName>
    </recommendedName>
</protein>
<dbReference type="InterPro" id="IPR013087">
    <property type="entry name" value="Znf_C2H2_type"/>
</dbReference>